<feature type="domain" description="Ice-binding protein C-terminal" evidence="1">
    <location>
        <begin position="165"/>
        <end position="189"/>
    </location>
</feature>
<dbReference type="KEGG" id="rlc:K227x_46650"/>
<name>A0A517NGJ1_9BACT</name>
<proteinExistence type="predicted"/>
<dbReference type="Proteomes" id="UP000318538">
    <property type="component" value="Chromosome"/>
</dbReference>
<reference evidence="2 3" key="1">
    <citation type="submission" date="2019-02" db="EMBL/GenBank/DDBJ databases">
        <title>Deep-cultivation of Planctomycetes and their phenomic and genomic characterization uncovers novel biology.</title>
        <authorList>
            <person name="Wiegand S."/>
            <person name="Jogler M."/>
            <person name="Boedeker C."/>
            <person name="Pinto D."/>
            <person name="Vollmers J."/>
            <person name="Rivas-Marin E."/>
            <person name="Kohn T."/>
            <person name="Peeters S.H."/>
            <person name="Heuer A."/>
            <person name="Rast P."/>
            <person name="Oberbeckmann S."/>
            <person name="Bunk B."/>
            <person name="Jeske O."/>
            <person name="Meyerdierks A."/>
            <person name="Storesund J.E."/>
            <person name="Kallscheuer N."/>
            <person name="Luecker S."/>
            <person name="Lage O.M."/>
            <person name="Pohl T."/>
            <person name="Merkel B.J."/>
            <person name="Hornburger P."/>
            <person name="Mueller R.-W."/>
            <person name="Bruemmer F."/>
            <person name="Labrenz M."/>
            <person name="Spormann A.M."/>
            <person name="Op den Camp H."/>
            <person name="Overmann J."/>
            <person name="Amann R."/>
            <person name="Jetten M.S.M."/>
            <person name="Mascher T."/>
            <person name="Medema M.H."/>
            <person name="Devos D.P."/>
            <person name="Kaster A.-K."/>
            <person name="Ovreas L."/>
            <person name="Rohde M."/>
            <person name="Galperin M.Y."/>
            <person name="Jogler C."/>
        </authorList>
    </citation>
    <scope>NUCLEOTIDE SEQUENCE [LARGE SCALE GENOMIC DNA]</scope>
    <source>
        <strain evidence="2 3">K22_7</strain>
    </source>
</reference>
<evidence type="ECO:0000259" key="1">
    <source>
        <dbReference type="Pfam" id="PF07589"/>
    </source>
</evidence>
<sequence>MMRTIQLAAACVAVIVAGIGQVEAGVMASNGITADLGGRHDRSDFKLVLRSLDRSHSSGQNFGWMIWGDAFPAPRPIPNFTPLSGRFPNSHLSFCLAPGGHSGASWIANSPSIISGWGPIGAGHFVTWQCTSSPSITSGWLFSNLFGCGVLSHIESENSFGSANPVPEPSSLAIFGFAACMAGVGARRRRRLKRHDAAE</sequence>
<dbReference type="Pfam" id="PF07589">
    <property type="entry name" value="PEP-CTERM"/>
    <property type="match status" value="1"/>
</dbReference>
<evidence type="ECO:0000313" key="2">
    <source>
        <dbReference type="EMBL" id="QDT06256.1"/>
    </source>
</evidence>
<dbReference type="RefSeq" id="WP_145172776.1">
    <property type="nucleotide sequence ID" value="NZ_CP036525.1"/>
</dbReference>
<organism evidence="2 3">
    <name type="scientific">Rubripirellula lacrimiformis</name>
    <dbReference type="NCBI Taxonomy" id="1930273"/>
    <lineage>
        <taxon>Bacteria</taxon>
        <taxon>Pseudomonadati</taxon>
        <taxon>Planctomycetota</taxon>
        <taxon>Planctomycetia</taxon>
        <taxon>Pirellulales</taxon>
        <taxon>Pirellulaceae</taxon>
        <taxon>Rubripirellula</taxon>
    </lineage>
</organism>
<dbReference type="AlphaFoldDB" id="A0A517NGJ1"/>
<protein>
    <submittedName>
        <fullName evidence="2">PEP-CTERM motif protein</fullName>
    </submittedName>
</protein>
<accession>A0A517NGJ1</accession>
<dbReference type="InterPro" id="IPR013424">
    <property type="entry name" value="Ice-binding_C"/>
</dbReference>
<dbReference type="NCBIfam" id="TIGR02595">
    <property type="entry name" value="PEP_CTERM"/>
    <property type="match status" value="1"/>
</dbReference>
<keyword evidence="3" id="KW-1185">Reference proteome</keyword>
<dbReference type="OrthoDB" id="9154937at2"/>
<evidence type="ECO:0000313" key="3">
    <source>
        <dbReference type="Proteomes" id="UP000318538"/>
    </source>
</evidence>
<gene>
    <name evidence="2" type="ORF">K227x_46650</name>
</gene>
<dbReference type="EMBL" id="CP036525">
    <property type="protein sequence ID" value="QDT06256.1"/>
    <property type="molecule type" value="Genomic_DNA"/>
</dbReference>